<dbReference type="InterPro" id="IPR000719">
    <property type="entry name" value="Prot_kinase_dom"/>
</dbReference>
<dbReference type="KEGG" id="mrtj:KHC33_03240"/>
<name>A0A8E7EKI6_9EURY</name>
<keyword evidence="4" id="KW-1185">Reference proteome</keyword>
<gene>
    <name evidence="3" type="ORF">KHC33_03240</name>
</gene>
<evidence type="ECO:0000259" key="2">
    <source>
        <dbReference type="PROSITE" id="PS50011"/>
    </source>
</evidence>
<dbReference type="PROSITE" id="PS50011">
    <property type="entry name" value="PROTEIN_KINASE_DOM"/>
    <property type="match status" value="1"/>
</dbReference>
<dbReference type="InterPro" id="IPR011009">
    <property type="entry name" value="Kinase-like_dom_sf"/>
</dbReference>
<accession>A0A8E7EKI6</accession>
<feature type="compositionally biased region" description="Basic residues" evidence="1">
    <location>
        <begin position="1109"/>
        <end position="1118"/>
    </location>
</feature>
<dbReference type="RefSeq" id="WP_214420342.1">
    <property type="nucleotide sequence ID" value="NZ_CP075546.1"/>
</dbReference>
<organism evidence="3 4">
    <name type="scientific">Methanospirillum purgamenti</name>
    <dbReference type="NCBI Taxonomy" id="2834276"/>
    <lineage>
        <taxon>Archaea</taxon>
        <taxon>Methanobacteriati</taxon>
        <taxon>Methanobacteriota</taxon>
        <taxon>Stenosarchaea group</taxon>
        <taxon>Methanomicrobia</taxon>
        <taxon>Methanomicrobiales</taxon>
        <taxon>Methanospirillaceae</taxon>
        <taxon>Methanospirillum</taxon>
    </lineage>
</organism>
<evidence type="ECO:0000313" key="3">
    <source>
        <dbReference type="EMBL" id="QVV89550.1"/>
    </source>
</evidence>
<dbReference type="Gene3D" id="1.10.510.10">
    <property type="entry name" value="Transferase(Phosphotransferase) domain 1"/>
    <property type="match status" value="1"/>
</dbReference>
<protein>
    <recommendedName>
        <fullName evidence="2">Protein kinase domain-containing protein</fullName>
    </recommendedName>
</protein>
<dbReference type="GO" id="GO:0005524">
    <property type="term" value="F:ATP binding"/>
    <property type="evidence" value="ECO:0007669"/>
    <property type="project" value="InterPro"/>
</dbReference>
<dbReference type="AlphaFoldDB" id="A0A8E7EKI6"/>
<sequence>MSAVSSGSQPKIRVDRTEIDVSPLASGPVREEILIMNEGKGRLYGNIRSDAPWVTVLDTNLNTPLVQRIILQIRPDKAPSGGESWVHILSTGGIARVKVKLKRSPVPVSTLKLDEKNFQFCGITKDEILTFSLTIRNTGPGFLSGTAVPLNDWIEVPVRGIWTKTVQVIQIVVHSSKAPQARHPIGRIHIRTNGGEETVEVSLHRSPEKGPVAKFTPSSIRISWSVRGIIEERLVIRNIGTGTLRGTIPSKYPWVTAIPSIFSVQDVAIITIRADTRLLPGTVPASVPLGIVTNAGLYTINLEITKALQTPVKPRIHLPRIKTRSRMTVLDEKGSPLQIISSGKSGGEGEIWYVEGDDHRCVKVFHPHRSCPEMEEKIRAMQKSPLKTPPGTGMCWPIGVITSVSSQSRFMGYVMTRLDERYTPVHTWYDKPVQDFSFCLKSAGHLARIVDVVHSSGHCIGDLRENNVFISASGDICLIDTDSFQITDPLSSKTWFCRVGTGEYLPPELIDGSFEKEDIDRLFADRFALAVLIFRFLMQGAHPYQARGPLIEDAPTTPDKILRGLFAYEKKIPGLYPPEYAPPYDRIPGPIRALFREAFVIGHQHPQARPEPSRWISVLDTCLPHHNSPVVFAVTQPSALVFPVQEISKPPEFVDDLGSVLEVKDRLVRIHHGEIRQTNRPGYSLLVGWESYSPLSSLKDMKLPPSVIVPVMMVHQNTKAGKAIRYLIPDIDFSRFVHWHDAADPTSRMKWKGKKFSFRHRVAACRNLLSTLISIFRAGLVPFSLSPRSVFVGPDSSVKIIAVPKRSQSSDHPDENWVLHIQNLLCMMLMDGCMLYHLDKYKSSKHHLSYIPHSGVIPYPMRRVFSTRLTESQPSFHSIEISLHDWFSCAEKALYSLVSCQVDLDHWFCILPGTCPFCQKNQHDVLQLSSGPVFYQISCSPVFLLSAPVQTVRYVKHRRIRPERLSIPIIFLPSCVKLPYLLPGTRIFQLVSRNSPACFIPVRWQRFLPAIIPVTSTALVVIPPPRPLPDVIHVLLDISLIDEMRWVASLEQMKALFLPRLIVPKRNRRQYVRKNYSVMIYPGFFGSLEKLSPEKPKKRKKEIKEKSKSAKSGKKGGKLTKKLSDFIEEYFG</sequence>
<feature type="region of interest" description="Disordered" evidence="1">
    <location>
        <begin position="1091"/>
        <end position="1118"/>
    </location>
</feature>
<dbReference type="EMBL" id="CP075546">
    <property type="protein sequence ID" value="QVV89550.1"/>
    <property type="molecule type" value="Genomic_DNA"/>
</dbReference>
<dbReference type="GeneID" id="65096166"/>
<reference evidence="3 4" key="1">
    <citation type="submission" date="2021-05" db="EMBL/GenBank/DDBJ databases">
        <title>A novel Methanospirillum isolate from a pyrite-forming mixed culture.</title>
        <authorList>
            <person name="Bunk B."/>
            <person name="Sproer C."/>
            <person name="Spring S."/>
            <person name="Pester M."/>
        </authorList>
    </citation>
    <scope>NUCLEOTIDE SEQUENCE [LARGE SCALE GENOMIC DNA]</scope>
    <source>
        <strain evidence="3 4">J.3.6.1-F.2.7.3</strain>
    </source>
</reference>
<feature type="domain" description="Protein kinase" evidence="2">
    <location>
        <begin position="337"/>
        <end position="623"/>
    </location>
</feature>
<evidence type="ECO:0000313" key="4">
    <source>
        <dbReference type="Proteomes" id="UP000680656"/>
    </source>
</evidence>
<dbReference type="Proteomes" id="UP000680656">
    <property type="component" value="Chromosome"/>
</dbReference>
<dbReference type="GO" id="GO:0004672">
    <property type="term" value="F:protein kinase activity"/>
    <property type="evidence" value="ECO:0007669"/>
    <property type="project" value="InterPro"/>
</dbReference>
<evidence type="ECO:0000256" key="1">
    <source>
        <dbReference type="SAM" id="MobiDB-lite"/>
    </source>
</evidence>
<proteinExistence type="predicted"/>
<dbReference type="SUPFAM" id="SSF56112">
    <property type="entry name" value="Protein kinase-like (PK-like)"/>
    <property type="match status" value="1"/>
</dbReference>